<evidence type="ECO:0000313" key="1">
    <source>
        <dbReference type="EMBL" id="OWK98039.1"/>
    </source>
</evidence>
<sequence>MYFNSYRNFALINAQTHRFIYQLEIHKTEDTVKVNMALDINKDFVKFYDYEFVKQDSIRKSGKPLQYFSPSEQLISRKSNTAENRMYTSFGRDYFVLTSTDKMDWKIENETKKVSNFTLHKATTDFGGRHWTAWFNPEFPFQEGSYKFQGLPGLIFEIYDSEDTFHYNFVENKNLPKTFDTSDFLETHYTKKPISVSLEQYHKVKLDYYHNIVEVLKEFAKKGGSIASEHDVSSPQEIEKRRKALHLI</sequence>
<accession>A0A2D0A693</accession>
<evidence type="ECO:0000313" key="2">
    <source>
        <dbReference type="Proteomes" id="UP000197587"/>
    </source>
</evidence>
<dbReference type="AlphaFoldDB" id="A0A2D0A693"/>
<gene>
    <name evidence="1" type="ORF">AP75_08030</name>
</gene>
<dbReference type="InterPro" id="IPR005901">
    <property type="entry name" value="GLPGLI"/>
</dbReference>
<proteinExistence type="predicted"/>
<dbReference type="EMBL" id="JASZ02000015">
    <property type="protein sequence ID" value="OWK98039.1"/>
    <property type="molecule type" value="Genomic_DNA"/>
</dbReference>
<protein>
    <submittedName>
        <fullName evidence="1">GLPGLI family protein</fullName>
    </submittedName>
</protein>
<dbReference type="Pfam" id="PF09697">
    <property type="entry name" value="Porph_ging"/>
    <property type="match status" value="1"/>
</dbReference>
<organism evidence="1 2">
    <name type="scientific">Kaistella haifensis DSM 19056</name>
    <dbReference type="NCBI Taxonomy" id="1450526"/>
    <lineage>
        <taxon>Bacteria</taxon>
        <taxon>Pseudomonadati</taxon>
        <taxon>Bacteroidota</taxon>
        <taxon>Flavobacteriia</taxon>
        <taxon>Flavobacteriales</taxon>
        <taxon>Weeksellaceae</taxon>
        <taxon>Chryseobacterium group</taxon>
        <taxon>Kaistella</taxon>
    </lineage>
</organism>
<name>A0A2D0A693_9FLAO</name>
<dbReference type="Proteomes" id="UP000197587">
    <property type="component" value="Unassembled WGS sequence"/>
</dbReference>
<reference evidence="1 2" key="1">
    <citation type="submission" date="2017-05" db="EMBL/GenBank/DDBJ databases">
        <title>Genome of Chryseobacterium haifense.</title>
        <authorList>
            <person name="Newman J.D."/>
        </authorList>
    </citation>
    <scope>NUCLEOTIDE SEQUENCE [LARGE SCALE GENOMIC DNA]</scope>
    <source>
        <strain evidence="1 2">DSM 19056</strain>
    </source>
</reference>
<dbReference type="NCBIfam" id="TIGR01200">
    <property type="entry name" value="GLPGLI"/>
    <property type="match status" value="1"/>
</dbReference>
<comment type="caution">
    <text evidence="1">The sequence shown here is derived from an EMBL/GenBank/DDBJ whole genome shotgun (WGS) entry which is preliminary data.</text>
</comment>
<keyword evidence="2" id="KW-1185">Reference proteome</keyword>